<dbReference type="Gene3D" id="3.40.50.2020">
    <property type="match status" value="2"/>
</dbReference>
<evidence type="ECO:0008006" key="4">
    <source>
        <dbReference type="Google" id="ProtNLM"/>
    </source>
</evidence>
<dbReference type="InterPro" id="IPR029057">
    <property type="entry name" value="PRTase-like"/>
</dbReference>
<dbReference type="AlphaFoldDB" id="A0A1G2INT1"/>
<evidence type="ECO:0000313" key="2">
    <source>
        <dbReference type="EMBL" id="OGZ75838.1"/>
    </source>
</evidence>
<feature type="region of interest" description="Disordered" evidence="1">
    <location>
        <begin position="1"/>
        <end position="21"/>
    </location>
</feature>
<dbReference type="CDD" id="cd06223">
    <property type="entry name" value="PRTases_typeI"/>
    <property type="match status" value="2"/>
</dbReference>
<reference evidence="2 3" key="1">
    <citation type="journal article" date="2016" name="Nat. Commun.">
        <title>Thousands of microbial genomes shed light on interconnected biogeochemical processes in an aquifer system.</title>
        <authorList>
            <person name="Anantharaman K."/>
            <person name="Brown C.T."/>
            <person name="Hug L.A."/>
            <person name="Sharon I."/>
            <person name="Castelle C.J."/>
            <person name="Probst A.J."/>
            <person name="Thomas B.C."/>
            <person name="Singh A."/>
            <person name="Wilkins M.J."/>
            <person name="Karaoz U."/>
            <person name="Brodie E.L."/>
            <person name="Williams K.H."/>
            <person name="Hubbard S.S."/>
            <person name="Banfield J.F."/>
        </authorList>
    </citation>
    <scope>NUCLEOTIDE SEQUENCE [LARGE SCALE GENOMIC DNA]</scope>
</reference>
<comment type="caution">
    <text evidence="2">The sequence shown here is derived from an EMBL/GenBank/DDBJ whole genome shotgun (WGS) entry which is preliminary data.</text>
</comment>
<name>A0A1G2INT1_9BACT</name>
<accession>A0A1G2INT1</accession>
<protein>
    <recommendedName>
        <fullName evidence="4">Phosphoribosyltransferase domain-containing protein</fullName>
    </recommendedName>
</protein>
<dbReference type="EMBL" id="MHPE01000044">
    <property type="protein sequence ID" value="OGZ75838.1"/>
    <property type="molecule type" value="Genomic_DNA"/>
</dbReference>
<sequence length="592" mass="67264">MPEKFGEQPTDEPIESGDLGPFELHKKYEKHFEEYLDLTRRSDSGIDVLSQKERERFTELGYHYLQVKKNEYWAIEAFRKLQDFKGLRKVADQLLRERPDSFYMPSVLNMLEDHEGMRDLLNSGANNSYDEVFNALKNQVFAYRDKFLQENNMPRATGVINMGIDLVAIKNLSKKYNVAVPIARGGLNQGAIANLWEMPTIIVDVAAHNRKVARGKWVNPVEPEDFQGKNVLLFDKDAVTGASVKKIVKMLSRFSPASIGIYFAHNIFPKGFTRTQGLPQEIEVFCPDNAPMQEAGDAYIKAHERLGTQYGRRRLTERLFIDEAQRLEKKFPELSKSLKAYAAKRFCAFDSLNPMLPGILQVRERIISEATQIFKTHKEQLKSGLYELTELPYTSKNFGNSLEKIQPLPPEFETELIRARYQGKAKEAAEGRGVYNPHDPNNPLGAFSAARRAVKKGFDVALIVGPEGFGYEPYFLDLGMPTVAVNIPESGEGETRTIKLFDDLSALRGKKVLVVEDDIRTGATLQKLLEQIKPNEPAELDLYLGQSINYQKIENIPEDFTDTFVVKTDTVTAGIEFRDYLKSRGLKILKDQ</sequence>
<dbReference type="SUPFAM" id="SSF53271">
    <property type="entry name" value="PRTase-like"/>
    <property type="match status" value="2"/>
</dbReference>
<evidence type="ECO:0000313" key="3">
    <source>
        <dbReference type="Proteomes" id="UP000178632"/>
    </source>
</evidence>
<proteinExistence type="predicted"/>
<gene>
    <name evidence="2" type="ORF">A3G45_01365</name>
</gene>
<evidence type="ECO:0000256" key="1">
    <source>
        <dbReference type="SAM" id="MobiDB-lite"/>
    </source>
</evidence>
<organism evidence="2 3">
    <name type="scientific">Candidatus Staskawiczbacteria bacterium RIFCSPLOWO2_12_FULL_37_15</name>
    <dbReference type="NCBI Taxonomy" id="1802218"/>
    <lineage>
        <taxon>Bacteria</taxon>
        <taxon>Candidatus Staskawicziibacteriota</taxon>
    </lineage>
</organism>
<dbReference type="InterPro" id="IPR000836">
    <property type="entry name" value="PRTase_dom"/>
</dbReference>
<dbReference type="Proteomes" id="UP000178632">
    <property type="component" value="Unassembled WGS sequence"/>
</dbReference>